<dbReference type="GO" id="GO:0006352">
    <property type="term" value="P:DNA-templated transcription initiation"/>
    <property type="evidence" value="ECO:0007669"/>
    <property type="project" value="InterPro"/>
</dbReference>
<dbReference type="Gene3D" id="1.10.1740.10">
    <property type="match status" value="1"/>
</dbReference>
<evidence type="ECO:0000256" key="4">
    <source>
        <dbReference type="ARBA" id="ARBA00023125"/>
    </source>
</evidence>
<evidence type="ECO:0000259" key="8">
    <source>
        <dbReference type="Pfam" id="PF08281"/>
    </source>
</evidence>
<evidence type="ECO:0000256" key="6">
    <source>
        <dbReference type="RuleBase" id="RU000716"/>
    </source>
</evidence>
<evidence type="ECO:0000256" key="2">
    <source>
        <dbReference type="ARBA" id="ARBA00023015"/>
    </source>
</evidence>
<dbReference type="InterPro" id="IPR036388">
    <property type="entry name" value="WH-like_DNA-bd_sf"/>
</dbReference>
<keyword evidence="5 6" id="KW-0804">Transcription</keyword>
<protein>
    <recommendedName>
        <fullName evidence="6">RNA polymerase sigma factor</fullName>
    </recommendedName>
</protein>
<proteinExistence type="inferred from homology"/>
<keyword evidence="3 6" id="KW-0731">Sigma factor</keyword>
<name>A0A285VWD8_9MICO</name>
<dbReference type="InterPro" id="IPR013325">
    <property type="entry name" value="RNA_pol_sigma_r2"/>
</dbReference>
<organism evidence="9 10">
    <name type="scientific">Ornithinimicrobium cerasi</name>
    <dbReference type="NCBI Taxonomy" id="2248773"/>
    <lineage>
        <taxon>Bacteria</taxon>
        <taxon>Bacillati</taxon>
        <taxon>Actinomycetota</taxon>
        <taxon>Actinomycetes</taxon>
        <taxon>Micrococcales</taxon>
        <taxon>Ornithinimicrobiaceae</taxon>
        <taxon>Ornithinimicrobium</taxon>
    </lineage>
</organism>
<evidence type="ECO:0000256" key="1">
    <source>
        <dbReference type="ARBA" id="ARBA00010641"/>
    </source>
</evidence>
<gene>
    <name evidence="9" type="ORF">SAMN05421879_13410</name>
</gene>
<dbReference type="InterPro" id="IPR013249">
    <property type="entry name" value="RNA_pol_sigma70_r4_t2"/>
</dbReference>
<dbReference type="PANTHER" id="PTHR43133:SF62">
    <property type="entry name" value="RNA POLYMERASE SIGMA FACTOR SIGZ"/>
    <property type="match status" value="1"/>
</dbReference>
<dbReference type="Gene3D" id="1.10.10.10">
    <property type="entry name" value="Winged helix-like DNA-binding domain superfamily/Winged helix DNA-binding domain"/>
    <property type="match status" value="1"/>
</dbReference>
<evidence type="ECO:0000313" key="10">
    <source>
        <dbReference type="Proteomes" id="UP000219688"/>
    </source>
</evidence>
<keyword evidence="2 6" id="KW-0805">Transcription regulation</keyword>
<keyword evidence="10" id="KW-1185">Reference proteome</keyword>
<feature type="domain" description="RNA polymerase sigma-70 region 2" evidence="7">
    <location>
        <begin position="51"/>
        <end position="117"/>
    </location>
</feature>
<feature type="domain" description="RNA polymerase sigma factor 70 region 4 type 2" evidence="8">
    <location>
        <begin position="145"/>
        <end position="195"/>
    </location>
</feature>
<evidence type="ECO:0000256" key="3">
    <source>
        <dbReference type="ARBA" id="ARBA00023082"/>
    </source>
</evidence>
<dbReference type="SUPFAM" id="SSF88659">
    <property type="entry name" value="Sigma3 and sigma4 domains of RNA polymerase sigma factors"/>
    <property type="match status" value="1"/>
</dbReference>
<dbReference type="NCBIfam" id="TIGR02937">
    <property type="entry name" value="sigma70-ECF"/>
    <property type="match status" value="1"/>
</dbReference>
<accession>A0A285VWD8</accession>
<dbReference type="GO" id="GO:0016987">
    <property type="term" value="F:sigma factor activity"/>
    <property type="evidence" value="ECO:0007669"/>
    <property type="project" value="UniProtKB-KW"/>
</dbReference>
<dbReference type="GO" id="GO:0006950">
    <property type="term" value="P:response to stress"/>
    <property type="evidence" value="ECO:0007669"/>
    <property type="project" value="UniProtKB-ARBA"/>
</dbReference>
<dbReference type="InterPro" id="IPR013324">
    <property type="entry name" value="RNA_pol_sigma_r3/r4-like"/>
</dbReference>
<dbReference type="Pfam" id="PF04542">
    <property type="entry name" value="Sigma70_r2"/>
    <property type="match status" value="1"/>
</dbReference>
<evidence type="ECO:0000259" key="7">
    <source>
        <dbReference type="Pfam" id="PF04542"/>
    </source>
</evidence>
<evidence type="ECO:0000256" key="5">
    <source>
        <dbReference type="ARBA" id="ARBA00023163"/>
    </source>
</evidence>
<dbReference type="InterPro" id="IPR014284">
    <property type="entry name" value="RNA_pol_sigma-70_dom"/>
</dbReference>
<dbReference type="Pfam" id="PF08281">
    <property type="entry name" value="Sigma70_r4_2"/>
    <property type="match status" value="1"/>
</dbReference>
<dbReference type="AlphaFoldDB" id="A0A285VWD8"/>
<dbReference type="PROSITE" id="PS01063">
    <property type="entry name" value="SIGMA70_ECF"/>
    <property type="match status" value="1"/>
</dbReference>
<dbReference type="InterPro" id="IPR000838">
    <property type="entry name" value="RNA_pol_sigma70_ECF_CS"/>
</dbReference>
<dbReference type="GO" id="GO:0003677">
    <property type="term" value="F:DNA binding"/>
    <property type="evidence" value="ECO:0007669"/>
    <property type="project" value="UniProtKB-KW"/>
</dbReference>
<keyword evidence="4 6" id="KW-0238">DNA-binding</keyword>
<dbReference type="PANTHER" id="PTHR43133">
    <property type="entry name" value="RNA POLYMERASE ECF-TYPE SIGMA FACTO"/>
    <property type="match status" value="1"/>
</dbReference>
<sequence length="203" mass="22572">MTIAPPLRVARMTEGDQADAAAREAQDTTAHDALIRDAWMAGSPDALERAYARWSPLVHGLARRAVGPVEADDVTQQVFLSAWRARGTYDPRHGPLGAWLVGITRRAVADSLRQRHRSAEVPSTLEEDGPEEAWLDVDRDDLLAVYEELERIGDPPRQILLLAYVHDKTQKEIAELLQMPLGTVKTHTTRTLARLRTLMGGAR</sequence>
<evidence type="ECO:0000313" key="9">
    <source>
        <dbReference type="EMBL" id="SOC58400.1"/>
    </source>
</evidence>
<dbReference type="InterPro" id="IPR039425">
    <property type="entry name" value="RNA_pol_sigma-70-like"/>
</dbReference>
<dbReference type="InterPro" id="IPR007627">
    <property type="entry name" value="RNA_pol_sigma70_r2"/>
</dbReference>
<dbReference type="EMBL" id="OBQK01000034">
    <property type="protein sequence ID" value="SOC58400.1"/>
    <property type="molecule type" value="Genomic_DNA"/>
</dbReference>
<comment type="similarity">
    <text evidence="1 6">Belongs to the sigma-70 factor family. ECF subfamily.</text>
</comment>
<dbReference type="SUPFAM" id="SSF88946">
    <property type="entry name" value="Sigma2 domain of RNA polymerase sigma factors"/>
    <property type="match status" value="1"/>
</dbReference>
<reference evidence="10" key="1">
    <citation type="submission" date="2017-08" db="EMBL/GenBank/DDBJ databases">
        <authorList>
            <person name="Varghese N."/>
            <person name="Submissions S."/>
        </authorList>
    </citation>
    <scope>NUCLEOTIDE SEQUENCE [LARGE SCALE GENOMIC DNA]</scope>
    <source>
        <strain evidence="10">USBA17B2</strain>
    </source>
</reference>
<dbReference type="Proteomes" id="UP000219688">
    <property type="component" value="Unassembled WGS sequence"/>
</dbReference>